<name>A0A7Z0BAQ1_9BURK</name>
<accession>A0A7Z0BAQ1</accession>
<gene>
    <name evidence="2" type="ORF">GGD40_005631</name>
</gene>
<proteinExistence type="predicted"/>
<dbReference type="Proteomes" id="UP000540929">
    <property type="component" value="Unassembled WGS sequence"/>
</dbReference>
<evidence type="ECO:0000313" key="2">
    <source>
        <dbReference type="EMBL" id="NYH26060.1"/>
    </source>
</evidence>
<evidence type="ECO:0000256" key="1">
    <source>
        <dbReference type="SAM" id="MobiDB-lite"/>
    </source>
</evidence>
<keyword evidence="3" id="KW-1185">Reference proteome</keyword>
<dbReference type="RefSeq" id="WP_179745792.1">
    <property type="nucleotide sequence ID" value="NZ_JACCAS010000002.1"/>
</dbReference>
<dbReference type="EMBL" id="JACCAS010000002">
    <property type="protein sequence ID" value="NYH26060.1"/>
    <property type="molecule type" value="Genomic_DNA"/>
</dbReference>
<organism evidence="2 3">
    <name type="scientific">Paraburkholderia bryophila</name>
    <dbReference type="NCBI Taxonomy" id="420952"/>
    <lineage>
        <taxon>Bacteria</taxon>
        <taxon>Pseudomonadati</taxon>
        <taxon>Pseudomonadota</taxon>
        <taxon>Betaproteobacteria</taxon>
        <taxon>Burkholderiales</taxon>
        <taxon>Burkholderiaceae</taxon>
        <taxon>Paraburkholderia</taxon>
    </lineage>
</organism>
<sequence>MDAKATFSSADMDLPEPAQKHTGGFVELGRRFQRYRDEESIDDITTQSYVSEYVSHYSALDWQGLLGHRLVVLLGEPGSGKSEELRAQQRCRPDSFFLRLEQLVTEDIKAILSDDELDRFECWKKSATTALFLLDAVDESKLKRDDDFITALDRLGRALGPARFRAQLVVSSRISEWRPQTDRAAIRERFVAPPEKPETTPEEVLVTTILPLTPNQVRIFAQSKGILDAENFLEALSEHNAWPFAGRPLDVASLYSYWKENRELSGLTALTEYMVRKLLAEVSNKERGDPLTPERARTGVEYLAAAALLCKNLKFAVPDGAHISDQRHIAVDLVLPSDWTSQQRRALLDRALFDSESRGALSFHHRSHVEYLAASWIERLMEHNCAFESLREILFARSNGATTLRASMKPVAAWLVKPDASAWRGRLETLLLETAPEIHLQWGDPAALPIHYRKRVLAAIVKKYRSREYVPIEVDLESLARIADSELAADISTHLVDNEISDGLKARLLMIVMEGKLTECVESVVTLFEDSATSEDIRRYAVLTIRDAGTATHKLRLANSYRLVANIDNKTLGYLFETLFPTSISVDDALELLQRATSVSRYEIEFLNSVKSKLAESLDDTNAMPFLKGIVAMLAREPISPSRRVSEHYYWVSELIVPALAAALEKYAYSDTEIDAIFEAVLQLEHRIMFEGAGDSDEKPHLEKIRDALEKNHGLRRAIFWRRVAHFRATEKKEPPTHRLDPYHSVLPWSRADLEWMISDSLNCTDADDRRVAIEAALLLSWRTHKPLPAIAWKLRRTLTHEDLRPFVFSHLKNRVIAPFHKRYDKYVRQRFLDAHWWTMREMTWRRWRDEIRWKRWLWTHLSGIRSGKYPVAIRNLLVVMHDSSATRYGVVAWEKVRAKWGGAPAAAAEAGCLNFWLTYSPELPSERKEKDSVDIRSTFGLIALQSEWEAARLTFSEFGPADVTRAVRFACCELNGLPEWFEALALAFPDEVADALSPAIDAEFKYAADLPHIHEVTAKLAAAKLPTSASAIAVWRTLSSVDPLHNDVLKQATTTLLRTSDSYYDDLASLAPTRVQQYVPSHSHWLTWMSMWLKLDALPAIAHLESVVAGCTAQDEADDLVISLCASLGGRFGGELPVGRASYLSPASLTRLLPLVCRHVRREDDIDRTNQGAYSPVARDDAQDFRARLWEVLRTSDSPECDSVLRGFLENKTLPGDIEWILSIQDERNGKQTDPTAWFPEDVESFGTHYRHKPRSNYQLYELATRLLADIKANVEISENATDRLQVRADDKEVHFQGFLARQLHDRSLSWFAVTQESTIDLNQRPDLRIEIPGLSAVPVEVKLANLGWTVEQLLERLQVQLVGQYLRAEGVNYGIYAVGNTQPRRQWQRPGDNKLIEFPEVISLLQARASELISLFPDNIYGLSVVGIDFSDPRQRRG</sequence>
<feature type="region of interest" description="Disordered" evidence="1">
    <location>
        <begin position="1"/>
        <end position="20"/>
    </location>
</feature>
<evidence type="ECO:0000313" key="3">
    <source>
        <dbReference type="Proteomes" id="UP000540929"/>
    </source>
</evidence>
<reference evidence="2 3" key="1">
    <citation type="submission" date="2020-07" db="EMBL/GenBank/DDBJ databases">
        <title>Exploring microbial biodiversity for novel pathways involved in the catabolism of aromatic compounds derived from lignin.</title>
        <authorList>
            <person name="Elkins J."/>
        </authorList>
    </citation>
    <scope>NUCLEOTIDE SEQUENCE [LARGE SCALE GENOMIC DNA]</scope>
    <source>
        <strain evidence="2 3">H2C3C</strain>
    </source>
</reference>
<protein>
    <submittedName>
        <fullName evidence="2">Uncharacterized protein</fullName>
    </submittedName>
</protein>
<comment type="caution">
    <text evidence="2">The sequence shown here is derived from an EMBL/GenBank/DDBJ whole genome shotgun (WGS) entry which is preliminary data.</text>
</comment>